<keyword evidence="2" id="KW-0812">Transmembrane</keyword>
<dbReference type="Proteomes" id="UP000249304">
    <property type="component" value="Unassembled WGS sequence"/>
</dbReference>
<keyword evidence="2" id="KW-0472">Membrane</keyword>
<protein>
    <recommendedName>
        <fullName evidence="5">LPXTG cell wall anchor domain-containing protein</fullName>
    </recommendedName>
</protein>
<accession>A0A2W2E101</accession>
<organism evidence="3 4">
    <name type="scientific">Nonomuraea aridisoli</name>
    <dbReference type="NCBI Taxonomy" id="2070368"/>
    <lineage>
        <taxon>Bacteria</taxon>
        <taxon>Bacillati</taxon>
        <taxon>Actinomycetota</taxon>
        <taxon>Actinomycetes</taxon>
        <taxon>Streptosporangiales</taxon>
        <taxon>Streptosporangiaceae</taxon>
        <taxon>Nonomuraea</taxon>
    </lineage>
</organism>
<feature type="compositionally biased region" description="Low complexity" evidence="1">
    <location>
        <begin position="8"/>
        <end position="25"/>
    </location>
</feature>
<comment type="caution">
    <text evidence="3">The sequence shown here is derived from an EMBL/GenBank/DDBJ whole genome shotgun (WGS) entry which is preliminary data.</text>
</comment>
<dbReference type="EMBL" id="POUD01000086">
    <property type="protein sequence ID" value="PZG16353.1"/>
    <property type="molecule type" value="Genomic_DNA"/>
</dbReference>
<evidence type="ECO:0000256" key="1">
    <source>
        <dbReference type="SAM" id="MobiDB-lite"/>
    </source>
</evidence>
<keyword evidence="4" id="KW-1185">Reference proteome</keyword>
<sequence length="86" mass="8602">MDDAVVNPQTSGTATSTPTTASPTATKYYRAQVAKTPSGGVDTGVAPAEPERPYALMAGGMALVMGSAGGGLLLRRRRAAHAGGAR</sequence>
<feature type="transmembrane region" description="Helical" evidence="2">
    <location>
        <begin position="54"/>
        <end position="74"/>
    </location>
</feature>
<name>A0A2W2E101_9ACTN</name>
<keyword evidence="2" id="KW-1133">Transmembrane helix</keyword>
<dbReference type="AlphaFoldDB" id="A0A2W2E101"/>
<evidence type="ECO:0000313" key="4">
    <source>
        <dbReference type="Proteomes" id="UP000249304"/>
    </source>
</evidence>
<feature type="region of interest" description="Disordered" evidence="1">
    <location>
        <begin position="1"/>
        <end position="25"/>
    </location>
</feature>
<evidence type="ECO:0000256" key="2">
    <source>
        <dbReference type="SAM" id="Phobius"/>
    </source>
</evidence>
<gene>
    <name evidence="3" type="ORF">C1J01_21315</name>
</gene>
<evidence type="ECO:0008006" key="5">
    <source>
        <dbReference type="Google" id="ProtNLM"/>
    </source>
</evidence>
<evidence type="ECO:0000313" key="3">
    <source>
        <dbReference type="EMBL" id="PZG16353.1"/>
    </source>
</evidence>
<proteinExistence type="predicted"/>
<reference evidence="3 4" key="1">
    <citation type="submission" date="2018-01" db="EMBL/GenBank/DDBJ databases">
        <title>Draft genome sequence of Nonomuraea sp. KC333.</title>
        <authorList>
            <person name="Sahin N."/>
            <person name="Saygin H."/>
            <person name="Ay H."/>
        </authorList>
    </citation>
    <scope>NUCLEOTIDE SEQUENCE [LARGE SCALE GENOMIC DNA]</scope>
    <source>
        <strain evidence="3 4">KC333</strain>
    </source>
</reference>